<dbReference type="Gene3D" id="1.10.3470.10">
    <property type="entry name" value="ABC transporter involved in vitamin B12 uptake, BtuC"/>
    <property type="match status" value="1"/>
</dbReference>
<evidence type="ECO:0000256" key="1">
    <source>
        <dbReference type="ARBA" id="ARBA00004651"/>
    </source>
</evidence>
<evidence type="ECO:0000313" key="10">
    <source>
        <dbReference type="EMBL" id="MDY5152470.1"/>
    </source>
</evidence>
<keyword evidence="12" id="KW-1185">Reference proteome</keyword>
<evidence type="ECO:0000256" key="3">
    <source>
        <dbReference type="ARBA" id="ARBA00022448"/>
    </source>
</evidence>
<feature type="compositionally biased region" description="Low complexity" evidence="9">
    <location>
        <begin position="313"/>
        <end position="337"/>
    </location>
</feature>
<reference evidence="10" key="3">
    <citation type="submission" date="2023-10" db="EMBL/GenBank/DDBJ databases">
        <title>Whole Genome based description of the genera Actinobaculum and Actinotignum reveals a complex phylogenetic relationship within the species included in the genus Actinotignum.</title>
        <authorList>
            <person name="Jensen C.S."/>
            <person name="Dargis R."/>
            <person name="Kemp M."/>
            <person name="Christensen J.J."/>
        </authorList>
    </citation>
    <scope>NUCLEOTIDE SEQUENCE</scope>
    <source>
        <strain evidence="10">Actinobaculum_suis_CCUG19206T</strain>
    </source>
</reference>
<dbReference type="InterPro" id="IPR001626">
    <property type="entry name" value="ABC_TroCD"/>
</dbReference>
<organism evidence="11 12">
    <name type="scientific">Actinobaculum suis</name>
    <dbReference type="NCBI Taxonomy" id="1657"/>
    <lineage>
        <taxon>Bacteria</taxon>
        <taxon>Bacillati</taxon>
        <taxon>Actinomycetota</taxon>
        <taxon>Actinomycetes</taxon>
        <taxon>Actinomycetales</taxon>
        <taxon>Actinomycetaceae</taxon>
        <taxon>Actinobaculum</taxon>
    </lineage>
</organism>
<feature type="region of interest" description="Disordered" evidence="9">
    <location>
        <begin position="294"/>
        <end position="352"/>
    </location>
</feature>
<evidence type="ECO:0000256" key="6">
    <source>
        <dbReference type="ARBA" id="ARBA00022989"/>
    </source>
</evidence>
<dbReference type="Proteomes" id="UP001273799">
    <property type="component" value="Unassembled WGS sequence"/>
</dbReference>
<evidence type="ECO:0000256" key="2">
    <source>
        <dbReference type="ARBA" id="ARBA00008034"/>
    </source>
</evidence>
<evidence type="ECO:0000256" key="8">
    <source>
        <dbReference type="RuleBase" id="RU003943"/>
    </source>
</evidence>
<keyword evidence="5 8" id="KW-0812">Transmembrane</keyword>
<gene>
    <name evidence="10" type="ORF">R6G71_00120</name>
    <name evidence="11" type="ORF">SAMN05421878_10877</name>
</gene>
<keyword evidence="3 8" id="KW-0813">Transport</keyword>
<comment type="similarity">
    <text evidence="2 8">Belongs to the ABC-3 integral membrane protein family.</text>
</comment>
<keyword evidence="6" id="KW-1133">Transmembrane helix</keyword>
<reference evidence="11" key="2">
    <citation type="submission" date="2016-10" db="EMBL/GenBank/DDBJ databases">
        <authorList>
            <person name="de Groot N.N."/>
        </authorList>
    </citation>
    <scope>NUCLEOTIDE SEQUENCE [LARGE SCALE GENOMIC DNA]</scope>
    <source>
        <strain evidence="11">DSM 20639</strain>
    </source>
</reference>
<dbReference type="SUPFAM" id="SSF81345">
    <property type="entry name" value="ABC transporter involved in vitamin B12 uptake, BtuC"/>
    <property type="match status" value="1"/>
</dbReference>
<keyword evidence="7" id="KW-0472">Membrane</keyword>
<dbReference type="EMBL" id="FNAU01000008">
    <property type="protein sequence ID" value="SDE41803.1"/>
    <property type="molecule type" value="Genomic_DNA"/>
</dbReference>
<proteinExistence type="inferred from homology"/>
<evidence type="ECO:0000256" key="9">
    <source>
        <dbReference type="SAM" id="MobiDB-lite"/>
    </source>
</evidence>
<name>A0A1G7CRE3_9ACTO</name>
<sequence length="352" mass="36693">MDFSFIPISEFLGTYGFRTTFLAALLVGLLAGAFGSLLYLRRQSLLSDVMGHSAIFGVVGAFVFATAVLGINGQSMTVLVIGAAISGFLSVAFTHWITARTTIAPDTAMAVSLALFYGGGMCGLHMVNHSSLPNRSGLSNYIFGNAATTRASDLTTIFWFGVAILIVLVVFWKEFKVSIFDPLTAQSYGYRPAIVNGLLMTCITIAIVTGVKSVGMILMVAFAILPATVMHQFARSMSQMVLGSGLLGAAAGGIGAYLSICAGKVPTGPVVVLLLFLMFVVGLVLSPRRRGRKLSGDMQEMRELDAPEPEVPAPDAQKLDAPGAATQGAGAQGAAAQKLDAPEAGAQGVTVS</sequence>
<dbReference type="PANTHER" id="PTHR30477:SF3">
    <property type="entry name" value="METAL TRANSPORT SYSTEM MEMBRANE PROTEIN CT_069-RELATED"/>
    <property type="match status" value="1"/>
</dbReference>
<evidence type="ECO:0000256" key="4">
    <source>
        <dbReference type="ARBA" id="ARBA00022475"/>
    </source>
</evidence>
<protein>
    <submittedName>
        <fullName evidence="11">Manganese/zinc/iron transport system permease protein</fullName>
    </submittedName>
    <submittedName>
        <fullName evidence="10">Metal ABC transporter permease</fullName>
    </submittedName>
</protein>
<dbReference type="PANTHER" id="PTHR30477">
    <property type="entry name" value="ABC-TRANSPORTER METAL-BINDING PROTEIN"/>
    <property type="match status" value="1"/>
</dbReference>
<evidence type="ECO:0000256" key="5">
    <source>
        <dbReference type="ARBA" id="ARBA00022692"/>
    </source>
</evidence>
<keyword evidence="4" id="KW-1003">Cell membrane</keyword>
<dbReference type="InterPro" id="IPR037294">
    <property type="entry name" value="ABC_BtuC-like"/>
</dbReference>
<evidence type="ECO:0000313" key="12">
    <source>
        <dbReference type="Proteomes" id="UP000182744"/>
    </source>
</evidence>
<comment type="subcellular location">
    <subcellularLocation>
        <location evidence="1 8">Cell membrane</location>
        <topology evidence="1 8">Multi-pass membrane protein</topology>
    </subcellularLocation>
</comment>
<evidence type="ECO:0000313" key="11">
    <source>
        <dbReference type="EMBL" id="SDE41803.1"/>
    </source>
</evidence>
<dbReference type="RefSeq" id="WP_074662598.1">
    <property type="nucleotide sequence ID" value="NZ_FNAU01000008.1"/>
</dbReference>
<dbReference type="GO" id="GO:0055085">
    <property type="term" value="P:transmembrane transport"/>
    <property type="evidence" value="ECO:0007669"/>
    <property type="project" value="InterPro"/>
</dbReference>
<dbReference type="Pfam" id="PF00950">
    <property type="entry name" value="ABC-3"/>
    <property type="match status" value="1"/>
</dbReference>
<dbReference type="AlphaFoldDB" id="A0A1G7CRE3"/>
<dbReference type="Proteomes" id="UP000182744">
    <property type="component" value="Unassembled WGS sequence"/>
</dbReference>
<dbReference type="GO" id="GO:0043190">
    <property type="term" value="C:ATP-binding cassette (ABC) transporter complex"/>
    <property type="evidence" value="ECO:0007669"/>
    <property type="project" value="InterPro"/>
</dbReference>
<dbReference type="CDD" id="cd06550">
    <property type="entry name" value="TM_ABC_iron-siderophores_like"/>
    <property type="match status" value="1"/>
</dbReference>
<evidence type="ECO:0000256" key="7">
    <source>
        <dbReference type="ARBA" id="ARBA00023136"/>
    </source>
</evidence>
<accession>A0A1G7CRE3</accession>
<dbReference type="EMBL" id="JAWNFU010000001">
    <property type="protein sequence ID" value="MDY5152470.1"/>
    <property type="molecule type" value="Genomic_DNA"/>
</dbReference>
<reference evidence="12" key="1">
    <citation type="submission" date="2016-10" db="EMBL/GenBank/DDBJ databases">
        <authorList>
            <person name="Varghese N."/>
        </authorList>
    </citation>
    <scope>NUCLEOTIDE SEQUENCE [LARGE SCALE GENOMIC DNA]</scope>
    <source>
        <strain evidence="12">DSM 20639</strain>
    </source>
</reference>
<dbReference type="GO" id="GO:0010043">
    <property type="term" value="P:response to zinc ion"/>
    <property type="evidence" value="ECO:0007669"/>
    <property type="project" value="TreeGrafter"/>
</dbReference>